<protein>
    <submittedName>
        <fullName evidence="3">PPOX class F420-dependent oxidoreductase</fullName>
    </submittedName>
</protein>
<dbReference type="EMBL" id="PDCN02000011">
    <property type="protein sequence ID" value="PIB75253.1"/>
    <property type="molecule type" value="Genomic_DNA"/>
</dbReference>
<evidence type="ECO:0000313" key="4">
    <source>
        <dbReference type="Proteomes" id="UP000230551"/>
    </source>
</evidence>
<feature type="domain" description="Pyridoxamine 5'-phosphate oxidase N-terminal" evidence="2">
    <location>
        <begin position="9"/>
        <end position="98"/>
    </location>
</feature>
<evidence type="ECO:0000256" key="1">
    <source>
        <dbReference type="ARBA" id="ARBA00023002"/>
    </source>
</evidence>
<dbReference type="RefSeq" id="WP_090589915.1">
    <property type="nucleotide sequence ID" value="NZ_CP104302.1"/>
</dbReference>
<dbReference type="InterPro" id="IPR011576">
    <property type="entry name" value="Pyridox_Oxase_N"/>
</dbReference>
<name>A0A2G5PB79_9MYCO</name>
<dbReference type="AlphaFoldDB" id="A0A2G5PB79"/>
<dbReference type="InterPro" id="IPR019965">
    <property type="entry name" value="PPOX_F420-dep_Rv2061_put"/>
</dbReference>
<gene>
    <name evidence="3" type="ORF">CQY22_010355</name>
</gene>
<sequence>MALTFADVADSKYILLTTFTKDGRPKAVPLWAAPDGDGLIVVTEADSWKIRRIKHTPRVRIARCDMRGNPKSEPVEAVASVSKDRLDEAYNAVARRYGLVGKAFKVFSKFRNGDARNTALMINPAQ</sequence>
<dbReference type="OrthoDB" id="5738083at2"/>
<keyword evidence="1" id="KW-0560">Oxidoreductase</keyword>
<dbReference type="InterPro" id="IPR012349">
    <property type="entry name" value="Split_barrel_FMN-bd"/>
</dbReference>
<keyword evidence="4" id="KW-1185">Reference proteome</keyword>
<evidence type="ECO:0000259" key="2">
    <source>
        <dbReference type="Pfam" id="PF01243"/>
    </source>
</evidence>
<organism evidence="3 4">
    <name type="scientific">Mycolicibacterium brumae</name>
    <dbReference type="NCBI Taxonomy" id="85968"/>
    <lineage>
        <taxon>Bacteria</taxon>
        <taxon>Bacillati</taxon>
        <taxon>Actinomycetota</taxon>
        <taxon>Actinomycetes</taxon>
        <taxon>Mycobacteriales</taxon>
        <taxon>Mycobacteriaceae</taxon>
        <taxon>Mycolicibacterium</taxon>
    </lineage>
</organism>
<dbReference type="GO" id="GO:0005829">
    <property type="term" value="C:cytosol"/>
    <property type="evidence" value="ECO:0007669"/>
    <property type="project" value="TreeGrafter"/>
</dbReference>
<dbReference type="Gene3D" id="2.30.110.10">
    <property type="entry name" value="Electron Transport, Fmn-binding Protein, Chain A"/>
    <property type="match status" value="1"/>
</dbReference>
<dbReference type="GO" id="GO:0070967">
    <property type="term" value="F:coenzyme F420 binding"/>
    <property type="evidence" value="ECO:0007669"/>
    <property type="project" value="TreeGrafter"/>
</dbReference>
<dbReference type="InterPro" id="IPR052019">
    <property type="entry name" value="F420H2_bilvrd_red/Heme_oxyg"/>
</dbReference>
<dbReference type="STRING" id="85968.GCA_900073015_02683"/>
<dbReference type="Proteomes" id="UP000230551">
    <property type="component" value="Unassembled WGS sequence"/>
</dbReference>
<evidence type="ECO:0000313" key="3">
    <source>
        <dbReference type="EMBL" id="PIB75253.1"/>
    </source>
</evidence>
<dbReference type="Pfam" id="PF01243">
    <property type="entry name" value="PNPOx_N"/>
    <property type="match status" value="1"/>
</dbReference>
<dbReference type="PANTHER" id="PTHR35176">
    <property type="entry name" value="HEME OXYGENASE HI_0854-RELATED"/>
    <property type="match status" value="1"/>
</dbReference>
<dbReference type="SUPFAM" id="SSF50475">
    <property type="entry name" value="FMN-binding split barrel"/>
    <property type="match status" value="1"/>
</dbReference>
<reference evidence="3 4" key="1">
    <citation type="journal article" date="2017" name="Infect. Genet. Evol.">
        <title>The new phylogeny of the genus Mycobacterium: The old and the news.</title>
        <authorList>
            <person name="Tortoli E."/>
            <person name="Fedrizzi T."/>
            <person name="Meehan C.J."/>
            <person name="Trovato A."/>
            <person name="Grottola A."/>
            <person name="Giacobazzi E."/>
            <person name="Serpini G.F."/>
            <person name="Tagliazucchi S."/>
            <person name="Fabio A."/>
            <person name="Bettua C."/>
            <person name="Bertorelli R."/>
            <person name="Frascaro F."/>
            <person name="De Sanctis V."/>
            <person name="Pecorari M."/>
            <person name="Jousson O."/>
            <person name="Segata N."/>
            <person name="Cirillo D.M."/>
        </authorList>
    </citation>
    <scope>NUCLEOTIDE SEQUENCE [LARGE SCALE GENOMIC DNA]</scope>
    <source>
        <strain evidence="3 4">CIP1034565</strain>
    </source>
</reference>
<dbReference type="NCBIfam" id="TIGR03666">
    <property type="entry name" value="Rv2061_F420"/>
    <property type="match status" value="1"/>
</dbReference>
<dbReference type="PANTHER" id="PTHR35176:SF11">
    <property type="entry name" value="PYRIDOXAMINE 5'-PHOSPHATE OXIDASE FAMILY PROTEIN"/>
    <property type="match status" value="1"/>
</dbReference>
<dbReference type="GO" id="GO:0016627">
    <property type="term" value="F:oxidoreductase activity, acting on the CH-CH group of donors"/>
    <property type="evidence" value="ECO:0007669"/>
    <property type="project" value="TreeGrafter"/>
</dbReference>
<accession>A0A2G5PB79</accession>
<comment type="caution">
    <text evidence="3">The sequence shown here is derived from an EMBL/GenBank/DDBJ whole genome shotgun (WGS) entry which is preliminary data.</text>
</comment>
<proteinExistence type="predicted"/>